<evidence type="ECO:0000313" key="1">
    <source>
        <dbReference type="EMBL" id="EJB97503.1"/>
    </source>
</evidence>
<accession>J0EFP4</accession>
<dbReference type="EMBL" id="AKPJ01000006">
    <property type="protein sequence ID" value="EJB97503.1"/>
    <property type="molecule type" value="Genomic_DNA"/>
</dbReference>
<comment type="caution">
    <text evidence="1">The sequence shown here is derived from an EMBL/GenBank/DDBJ whole genome shotgun (WGS) entry which is preliminary data.</text>
</comment>
<evidence type="ECO:0000313" key="2">
    <source>
        <dbReference type="Proteomes" id="UP000004326"/>
    </source>
</evidence>
<dbReference type="Proteomes" id="UP000004326">
    <property type="component" value="Unassembled WGS sequence"/>
</dbReference>
<protein>
    <recommendedName>
        <fullName evidence="3">Lipoprotein</fullName>
    </recommendedName>
</protein>
<dbReference type="AlphaFoldDB" id="J0EFP4"/>
<organism evidence="1 2">
    <name type="scientific">Helicobacter pylori Hp P-2</name>
    <dbReference type="NCBI Taxonomy" id="992073"/>
    <lineage>
        <taxon>Bacteria</taxon>
        <taxon>Pseudomonadati</taxon>
        <taxon>Campylobacterota</taxon>
        <taxon>Epsilonproteobacteria</taxon>
        <taxon>Campylobacterales</taxon>
        <taxon>Helicobacteraceae</taxon>
        <taxon>Helicobacter</taxon>
    </lineage>
</organism>
<proteinExistence type="predicted"/>
<reference evidence="1 2" key="1">
    <citation type="journal article" date="2013" name="Pathog. Dis.">
        <title>Genome sequences of 65 Helicobacter pylori strains isolated from asymptomatic individuals and patients with gastric cancer, peptic ulcer disease, or gastritis.</title>
        <authorList>
            <person name="Blanchard T.G."/>
            <person name="Czinn S.J."/>
            <person name="Correa P."/>
            <person name="Nakazawa T."/>
            <person name="Keelan M."/>
            <person name="Morningstar L."/>
            <person name="Santana-Cruz I."/>
            <person name="Maroo A."/>
            <person name="McCracken C."/>
            <person name="Shefchek K."/>
            <person name="Daugherty S."/>
            <person name="Song Y."/>
            <person name="Fraser C.M."/>
            <person name="Fricke W.F."/>
        </authorList>
    </citation>
    <scope>NUCLEOTIDE SEQUENCE [LARGE SCALE GENOMIC DNA]</scope>
    <source>
        <strain evidence="1 2">Hp P-2</strain>
    </source>
</reference>
<name>J0EFP4_HELPX</name>
<gene>
    <name evidence="1" type="ORF">HPHPP2_1731</name>
</gene>
<evidence type="ECO:0008006" key="3">
    <source>
        <dbReference type="Google" id="ProtNLM"/>
    </source>
</evidence>
<sequence>MENKISQLEQKGVMMEPQALKFGEKIKGFSQGCDIIEAEIQTDKGAWTFNFNR</sequence>
<dbReference type="PATRIC" id="fig|992073.3.peg.1679"/>